<evidence type="ECO:0000313" key="3">
    <source>
        <dbReference type="EMBL" id="SFD14614.1"/>
    </source>
</evidence>
<name>A0A1I1PXK1_9GAMM</name>
<evidence type="ECO:0000256" key="1">
    <source>
        <dbReference type="SAM" id="SignalP"/>
    </source>
</evidence>
<feature type="signal peptide" evidence="1">
    <location>
        <begin position="1"/>
        <end position="29"/>
    </location>
</feature>
<organism evidence="3 4">
    <name type="scientific">Thiohalospira halophila DSM 15071</name>
    <dbReference type="NCBI Taxonomy" id="1123397"/>
    <lineage>
        <taxon>Bacteria</taxon>
        <taxon>Pseudomonadati</taxon>
        <taxon>Pseudomonadota</taxon>
        <taxon>Gammaproteobacteria</taxon>
        <taxon>Thiohalospirales</taxon>
        <taxon>Thiohalospiraceae</taxon>
        <taxon>Thiohalospira</taxon>
    </lineage>
</organism>
<feature type="domain" description="PrcB C-terminal" evidence="2">
    <location>
        <begin position="103"/>
        <end position="161"/>
    </location>
</feature>
<dbReference type="PROSITE" id="PS51257">
    <property type="entry name" value="PROKAR_LIPOPROTEIN"/>
    <property type="match status" value="1"/>
</dbReference>
<feature type="chain" id="PRO_5011617948" evidence="1">
    <location>
        <begin position="30"/>
        <end position="184"/>
    </location>
</feature>
<dbReference type="InterPro" id="IPR025748">
    <property type="entry name" value="PrcB_C_dom"/>
</dbReference>
<keyword evidence="4" id="KW-1185">Reference proteome</keyword>
<keyword evidence="1" id="KW-0732">Signal</keyword>
<dbReference type="RefSeq" id="WP_159433017.1">
    <property type="nucleotide sequence ID" value="NZ_FOMJ01000002.1"/>
</dbReference>
<evidence type="ECO:0000313" key="4">
    <source>
        <dbReference type="Proteomes" id="UP000198611"/>
    </source>
</evidence>
<dbReference type="Proteomes" id="UP000198611">
    <property type="component" value="Unassembled WGS sequence"/>
</dbReference>
<protein>
    <submittedName>
        <fullName evidence="3">PrcB C-terminal</fullName>
    </submittedName>
</protein>
<dbReference type="Pfam" id="PF14343">
    <property type="entry name" value="PrcB_C"/>
    <property type="match status" value="1"/>
</dbReference>
<dbReference type="OrthoDB" id="7063364at2"/>
<accession>A0A1I1PXK1</accession>
<sequence length="184" mass="19550">MFNIRELNRSLLALATLLITACSSGGSDAASPSVTAETREGPTRVAARTVHVGVDCGTRGPQPAITWIGDSGARERLVRRLGANAIDGFGGLPAINFRSHGLVLVEMGRRATSGYSLELATPRVLVQPDGQARMEIRARRPEAGTVTAPMLTYPCLVARVPRAGFDRLDVVDGEGRSWGTARVD</sequence>
<dbReference type="AlphaFoldDB" id="A0A1I1PXK1"/>
<reference evidence="3 4" key="1">
    <citation type="submission" date="2016-10" db="EMBL/GenBank/DDBJ databases">
        <authorList>
            <person name="de Groot N.N."/>
        </authorList>
    </citation>
    <scope>NUCLEOTIDE SEQUENCE [LARGE SCALE GENOMIC DNA]</scope>
    <source>
        <strain evidence="3 4">HL3</strain>
    </source>
</reference>
<dbReference type="EMBL" id="FOMJ01000002">
    <property type="protein sequence ID" value="SFD14614.1"/>
    <property type="molecule type" value="Genomic_DNA"/>
</dbReference>
<dbReference type="STRING" id="1123397.SAMN05660831_00859"/>
<evidence type="ECO:0000259" key="2">
    <source>
        <dbReference type="Pfam" id="PF14343"/>
    </source>
</evidence>
<proteinExistence type="predicted"/>
<gene>
    <name evidence="3" type="ORF">SAMN05660831_00859</name>
</gene>